<evidence type="ECO:0000256" key="4">
    <source>
        <dbReference type="SAM" id="MobiDB-lite"/>
    </source>
</evidence>
<feature type="compositionally biased region" description="Low complexity" evidence="4">
    <location>
        <begin position="484"/>
        <end position="509"/>
    </location>
</feature>
<dbReference type="PROSITE" id="PS50106">
    <property type="entry name" value="PDZ"/>
    <property type="match status" value="1"/>
</dbReference>
<dbReference type="Gene3D" id="2.40.10.10">
    <property type="entry name" value="Trypsin-like serine proteases"/>
    <property type="match status" value="2"/>
</dbReference>
<evidence type="ECO:0000313" key="7">
    <source>
        <dbReference type="EMBL" id="SHI38748.1"/>
    </source>
</evidence>
<dbReference type="RefSeq" id="WP_073388958.1">
    <property type="nucleotide sequence ID" value="NZ_FQXK01000028.1"/>
</dbReference>
<dbReference type="OrthoDB" id="9758917at2"/>
<dbReference type="InterPro" id="IPR043504">
    <property type="entry name" value="Peptidase_S1_PA_chymotrypsin"/>
</dbReference>
<dbReference type="PANTHER" id="PTHR43343:SF3">
    <property type="entry name" value="PROTEASE DO-LIKE 8, CHLOROPLASTIC"/>
    <property type="match status" value="1"/>
</dbReference>
<dbReference type="EMBL" id="FQXK01000028">
    <property type="protein sequence ID" value="SHI38748.1"/>
    <property type="molecule type" value="Genomic_DNA"/>
</dbReference>
<dbReference type="AlphaFoldDB" id="A0A1M6AQZ5"/>
<feature type="region of interest" description="Disordered" evidence="4">
    <location>
        <begin position="69"/>
        <end position="92"/>
    </location>
</feature>
<reference evidence="8" key="1">
    <citation type="submission" date="2016-11" db="EMBL/GenBank/DDBJ databases">
        <authorList>
            <person name="Varghese N."/>
            <person name="Submissions S."/>
        </authorList>
    </citation>
    <scope>NUCLEOTIDE SEQUENCE [LARGE SCALE GENOMIC DNA]</scope>
    <source>
        <strain evidence="8">DSM 3071</strain>
    </source>
</reference>
<keyword evidence="2 7" id="KW-0645">Protease</keyword>
<organism evidence="7 8">
    <name type="scientific">Butyrivibrio fibrisolvens DSM 3071</name>
    <dbReference type="NCBI Taxonomy" id="1121131"/>
    <lineage>
        <taxon>Bacteria</taxon>
        <taxon>Bacillati</taxon>
        <taxon>Bacillota</taxon>
        <taxon>Clostridia</taxon>
        <taxon>Lachnospirales</taxon>
        <taxon>Lachnospiraceae</taxon>
        <taxon>Butyrivibrio</taxon>
    </lineage>
</organism>
<dbReference type="Gene3D" id="2.30.42.10">
    <property type="match status" value="1"/>
</dbReference>
<evidence type="ECO:0000256" key="2">
    <source>
        <dbReference type="ARBA" id="ARBA00022670"/>
    </source>
</evidence>
<keyword evidence="8" id="KW-1185">Reference proteome</keyword>
<evidence type="ECO:0000259" key="6">
    <source>
        <dbReference type="PROSITE" id="PS50106"/>
    </source>
</evidence>
<dbReference type="Pfam" id="PF13180">
    <property type="entry name" value="PDZ_2"/>
    <property type="match status" value="1"/>
</dbReference>
<feature type="compositionally biased region" description="Polar residues" evidence="4">
    <location>
        <begin position="521"/>
        <end position="539"/>
    </location>
</feature>
<accession>A0A1M6AQZ5</accession>
<dbReference type="SUPFAM" id="SSF50494">
    <property type="entry name" value="Trypsin-like serine proteases"/>
    <property type="match status" value="1"/>
</dbReference>
<dbReference type="Proteomes" id="UP000184278">
    <property type="component" value="Unassembled WGS sequence"/>
</dbReference>
<feature type="transmembrane region" description="Helical" evidence="5">
    <location>
        <begin position="98"/>
        <end position="119"/>
    </location>
</feature>
<keyword evidence="5" id="KW-1133">Transmembrane helix</keyword>
<keyword evidence="3" id="KW-0378">Hydrolase</keyword>
<dbReference type="InterPro" id="IPR036034">
    <property type="entry name" value="PDZ_sf"/>
</dbReference>
<dbReference type="GO" id="GO:0006508">
    <property type="term" value="P:proteolysis"/>
    <property type="evidence" value="ECO:0007669"/>
    <property type="project" value="UniProtKB-KW"/>
</dbReference>
<dbReference type="GO" id="GO:0004252">
    <property type="term" value="F:serine-type endopeptidase activity"/>
    <property type="evidence" value="ECO:0007669"/>
    <property type="project" value="InterPro"/>
</dbReference>
<sequence>MNGDEILRNVNNDAVQNSGDGLNVQDVSYIANENVKDVANEKINAVTDEAVNCDKNENDANTIKSDIKKENRKARRAAKKEARKKAKAQRKGKMTGKIAGALALAAVFGVCTGAGIYGASNFTTLSLNDGSNTSYSIAATNTDTDSSDSEIKVTTTSNTQVVTTDVTSVVASVMPSIVSINIKATTTTTDFFGQSYQQESEGAGSGIIIAKSDTELIIVTNNHVIADANSMEVSFVDGSSATAYLKGTESSVDIAVIAVELEDLSEDTLSSISIATLGDSNSLTVGESAIAIGNALGYGQSVTTGVISALGREIETEDGETNTFIQTDAAINPGNSGGALLNSAGEVIGVTSSKIGATTVEGMGFAIPISDVIDLINDLMNEDTKITVAEAQKGALGVSVMTPTGIDGAYVAAVSEGSAADKAGIEAGDLITSFDGNDITSAADLTSIMSYYAEGDTVTVTVLRRVNGQYQYVDIEVTLDNASELSGSSSSGDDNNQGYSFGMPGQSGSESEHESQPQQGFDSQGNESQSEQEYDSPQGNYGGGSGFSFGG</sequence>
<dbReference type="PANTHER" id="PTHR43343">
    <property type="entry name" value="PEPTIDASE S12"/>
    <property type="match status" value="1"/>
</dbReference>
<feature type="region of interest" description="Disordered" evidence="4">
    <location>
        <begin position="484"/>
        <end position="551"/>
    </location>
</feature>
<dbReference type="PRINTS" id="PR00834">
    <property type="entry name" value="PROTEASES2C"/>
</dbReference>
<evidence type="ECO:0000256" key="1">
    <source>
        <dbReference type="ARBA" id="ARBA00010541"/>
    </source>
</evidence>
<keyword evidence="5" id="KW-0812">Transmembrane</keyword>
<dbReference type="Pfam" id="PF13365">
    <property type="entry name" value="Trypsin_2"/>
    <property type="match status" value="1"/>
</dbReference>
<comment type="similarity">
    <text evidence="1">Belongs to the peptidase S1C family.</text>
</comment>
<dbReference type="InterPro" id="IPR001940">
    <property type="entry name" value="Peptidase_S1C"/>
</dbReference>
<feature type="compositionally biased region" description="Gly residues" evidence="4">
    <location>
        <begin position="540"/>
        <end position="551"/>
    </location>
</feature>
<dbReference type="STRING" id="1121131.SAMN02745229_03004"/>
<feature type="domain" description="PDZ" evidence="6">
    <location>
        <begin position="385"/>
        <end position="466"/>
    </location>
</feature>
<dbReference type="InterPro" id="IPR051201">
    <property type="entry name" value="Chloro_Bact_Ser_Proteases"/>
</dbReference>
<dbReference type="InterPro" id="IPR001478">
    <property type="entry name" value="PDZ"/>
</dbReference>
<dbReference type="InterPro" id="IPR009003">
    <property type="entry name" value="Peptidase_S1_PA"/>
</dbReference>
<feature type="compositionally biased region" description="Basic residues" evidence="4">
    <location>
        <begin position="70"/>
        <end position="92"/>
    </location>
</feature>
<dbReference type="SMART" id="SM00228">
    <property type="entry name" value="PDZ"/>
    <property type="match status" value="1"/>
</dbReference>
<dbReference type="GeneID" id="89510979"/>
<gene>
    <name evidence="7" type="ORF">SAMN02745229_03004</name>
</gene>
<proteinExistence type="inferred from homology"/>
<keyword evidence="5" id="KW-0472">Membrane</keyword>
<protein>
    <submittedName>
        <fullName evidence="7">Serine protease Do</fullName>
    </submittedName>
</protein>
<name>A0A1M6AQZ5_BUTFI</name>
<evidence type="ECO:0000256" key="5">
    <source>
        <dbReference type="SAM" id="Phobius"/>
    </source>
</evidence>
<dbReference type="SUPFAM" id="SSF50156">
    <property type="entry name" value="PDZ domain-like"/>
    <property type="match status" value="1"/>
</dbReference>
<evidence type="ECO:0000256" key="3">
    <source>
        <dbReference type="ARBA" id="ARBA00022801"/>
    </source>
</evidence>
<evidence type="ECO:0000313" key="8">
    <source>
        <dbReference type="Proteomes" id="UP000184278"/>
    </source>
</evidence>